<dbReference type="CDD" id="cd04087">
    <property type="entry name" value="PTPA"/>
    <property type="match status" value="1"/>
</dbReference>
<keyword evidence="8" id="KW-0539">Nucleus</keyword>
<dbReference type="GO" id="GO:0006281">
    <property type="term" value="P:DNA repair"/>
    <property type="evidence" value="ECO:0007669"/>
    <property type="project" value="EnsemblFungi"/>
</dbReference>
<gene>
    <name evidence="10" type="ORF">CANTADRAFT_23345</name>
</gene>
<name>A0A1E4SCF1_9ASCO</name>
<evidence type="ECO:0000256" key="7">
    <source>
        <dbReference type="ARBA" id="ARBA00023235"/>
    </source>
</evidence>
<evidence type="ECO:0000256" key="4">
    <source>
        <dbReference type="ARBA" id="ARBA00011019"/>
    </source>
</evidence>
<keyword evidence="6 9" id="KW-0697">Rotamase</keyword>
<dbReference type="GO" id="GO:0000082">
    <property type="term" value="P:G1/S transition of mitotic cell cycle"/>
    <property type="evidence" value="ECO:0007669"/>
    <property type="project" value="EnsemblFungi"/>
</dbReference>
<evidence type="ECO:0000256" key="9">
    <source>
        <dbReference type="RuleBase" id="RU361210"/>
    </source>
</evidence>
<dbReference type="SUPFAM" id="SSF140984">
    <property type="entry name" value="PTPA-like"/>
    <property type="match status" value="1"/>
</dbReference>
<dbReference type="PIRSF" id="PIRSF016325">
    <property type="entry name" value="Phstyr_phstse_ac"/>
    <property type="match status" value="1"/>
</dbReference>
<keyword evidence="11" id="KW-1185">Reference proteome</keyword>
<evidence type="ECO:0000256" key="6">
    <source>
        <dbReference type="ARBA" id="ARBA00023110"/>
    </source>
</evidence>
<dbReference type="PANTHER" id="PTHR10012">
    <property type="entry name" value="SERINE/THREONINE-PROTEIN PHOSPHATASE 2A REGULATORY SUBUNIT B"/>
    <property type="match status" value="1"/>
</dbReference>
<evidence type="ECO:0000256" key="5">
    <source>
        <dbReference type="ARBA" id="ARBA00022490"/>
    </source>
</evidence>
<accession>A0A1E4SCF1</accession>
<dbReference type="STRING" id="984487.A0A1E4SCF1"/>
<keyword evidence="5 9" id="KW-0963">Cytoplasm</keyword>
<comment type="function">
    <text evidence="9">PPIases accelerate the folding of proteins. It catalyzes the cis-trans isomerization of proline imidic peptide bonds in oligopeptides.</text>
</comment>
<comment type="catalytic activity">
    <reaction evidence="1 9">
        <text>[protein]-peptidylproline (omega=180) = [protein]-peptidylproline (omega=0)</text>
        <dbReference type="Rhea" id="RHEA:16237"/>
        <dbReference type="Rhea" id="RHEA-COMP:10747"/>
        <dbReference type="Rhea" id="RHEA-COMP:10748"/>
        <dbReference type="ChEBI" id="CHEBI:83833"/>
        <dbReference type="ChEBI" id="CHEBI:83834"/>
        <dbReference type="EC" id="5.2.1.8"/>
    </reaction>
</comment>
<dbReference type="EMBL" id="KV453915">
    <property type="protein sequence ID" value="ODV77200.1"/>
    <property type="molecule type" value="Genomic_DNA"/>
</dbReference>
<comment type="subcellular location">
    <subcellularLocation>
        <location evidence="3 9">Cytoplasm</location>
    </subcellularLocation>
    <subcellularLocation>
        <location evidence="2">Nucleus</location>
    </subcellularLocation>
</comment>
<protein>
    <recommendedName>
        <fullName evidence="9">Serine/threonine-protein phosphatase 2A activator</fullName>
        <ecNumber evidence="9">5.2.1.8</ecNumber>
    </recommendedName>
    <alternativeName>
        <fullName evidence="9">Phosphotyrosyl phosphatase activator</fullName>
    </alternativeName>
</protein>
<evidence type="ECO:0000313" key="11">
    <source>
        <dbReference type="Proteomes" id="UP000094285"/>
    </source>
</evidence>
<evidence type="ECO:0000256" key="3">
    <source>
        <dbReference type="ARBA" id="ARBA00004496"/>
    </source>
</evidence>
<dbReference type="GO" id="GO:0005634">
    <property type="term" value="C:nucleus"/>
    <property type="evidence" value="ECO:0007669"/>
    <property type="project" value="UniProtKB-SubCell"/>
</dbReference>
<evidence type="ECO:0000313" key="10">
    <source>
        <dbReference type="EMBL" id="ODV77200.1"/>
    </source>
</evidence>
<dbReference type="InterPro" id="IPR004327">
    <property type="entry name" value="Phstyr_phstse_ac"/>
</dbReference>
<sequence length="400" mass="44952">MSATGPTKKIFDQSDLASFRRSLAYTGLHQVLGKVIEKVRSQDVPSGYLDATLVTRDGVRAITRTKLEGPIKEDVVADSPVDSGRTPEDNHGPVFDGVIALFDKLQGLIDETPPLKGPRRFGNMACREWHEKVKANIGPWLQQVLNPADNQSELLLELKYYLENSFGSQVRLDYGTGHELSYLAFIGGLIDFKFLDYETLTGAQVLALFSKYYDLVRRLILDYNLEPAGSHGVWGLDDHFHLIYILGAAQFSTSNISPPVSQVLTGQMVNTYKSTNLYVNAIAFIFKIKLGPFNEHSPILYDIHTAVHLWSKVLQGLLKMYEVEVLGKFPVVQHFWFGEILYLWKDRQTGRELPVNPRSDDKEDSEEVGFINGTRGVNTTRSNISMTAAPWAMGRSQPKR</sequence>
<dbReference type="EC" id="5.2.1.8" evidence="9"/>
<dbReference type="GO" id="GO:0003755">
    <property type="term" value="F:peptidyl-prolyl cis-trans isomerase activity"/>
    <property type="evidence" value="ECO:0007669"/>
    <property type="project" value="UniProtKB-KW"/>
</dbReference>
<dbReference type="GO" id="GO:0007052">
    <property type="term" value="P:mitotic spindle organization"/>
    <property type="evidence" value="ECO:0007669"/>
    <property type="project" value="EnsemblFungi"/>
</dbReference>
<evidence type="ECO:0000256" key="2">
    <source>
        <dbReference type="ARBA" id="ARBA00004123"/>
    </source>
</evidence>
<dbReference type="RefSeq" id="XP_020062322.1">
    <property type="nucleotide sequence ID" value="XM_020206952.1"/>
</dbReference>
<proteinExistence type="inferred from homology"/>
<dbReference type="GO" id="GO:0000159">
    <property type="term" value="C:protein phosphatase type 2A complex"/>
    <property type="evidence" value="ECO:0007669"/>
    <property type="project" value="EnsemblFungi"/>
</dbReference>
<organism evidence="10 11">
    <name type="scientific">Suhomyces tanzawaensis NRRL Y-17324</name>
    <dbReference type="NCBI Taxonomy" id="984487"/>
    <lineage>
        <taxon>Eukaryota</taxon>
        <taxon>Fungi</taxon>
        <taxon>Dikarya</taxon>
        <taxon>Ascomycota</taxon>
        <taxon>Saccharomycotina</taxon>
        <taxon>Pichiomycetes</taxon>
        <taxon>Debaryomycetaceae</taxon>
        <taxon>Suhomyces</taxon>
    </lineage>
</organism>
<dbReference type="InterPro" id="IPR037218">
    <property type="entry name" value="PTPA_sf"/>
</dbReference>
<dbReference type="GO" id="GO:0006357">
    <property type="term" value="P:regulation of transcription by RNA polymerase II"/>
    <property type="evidence" value="ECO:0007669"/>
    <property type="project" value="EnsemblFungi"/>
</dbReference>
<keyword evidence="7 9" id="KW-0413">Isomerase</keyword>
<dbReference type="GO" id="GO:0000785">
    <property type="term" value="C:chromatin"/>
    <property type="evidence" value="ECO:0007669"/>
    <property type="project" value="EnsemblFungi"/>
</dbReference>
<dbReference type="AlphaFoldDB" id="A0A1E4SCF1"/>
<dbReference type="GO" id="GO:0006914">
    <property type="term" value="P:autophagy"/>
    <property type="evidence" value="ECO:0007669"/>
    <property type="project" value="EnsemblFungi"/>
</dbReference>
<dbReference type="Pfam" id="PF03095">
    <property type="entry name" value="PTPA"/>
    <property type="match status" value="1"/>
</dbReference>
<dbReference type="GeneID" id="30981089"/>
<reference evidence="11" key="1">
    <citation type="submission" date="2016-05" db="EMBL/GenBank/DDBJ databases">
        <title>Comparative genomics of biotechnologically important yeasts.</title>
        <authorList>
            <consortium name="DOE Joint Genome Institute"/>
            <person name="Riley R."/>
            <person name="Haridas S."/>
            <person name="Wolfe K.H."/>
            <person name="Lopes M.R."/>
            <person name="Hittinger C.T."/>
            <person name="Goker M."/>
            <person name="Salamov A."/>
            <person name="Wisecaver J."/>
            <person name="Long T.M."/>
            <person name="Aerts A.L."/>
            <person name="Barry K."/>
            <person name="Choi C."/>
            <person name="Clum A."/>
            <person name="Coughlan A.Y."/>
            <person name="Deshpande S."/>
            <person name="Douglass A.P."/>
            <person name="Hanson S.J."/>
            <person name="Klenk H.-P."/>
            <person name="Labutti K."/>
            <person name="Lapidus A."/>
            <person name="Lindquist E."/>
            <person name="Lipzen A."/>
            <person name="Meier-Kolthoff J.P."/>
            <person name="Ohm R.A."/>
            <person name="Otillar R.P."/>
            <person name="Pangilinan J."/>
            <person name="Peng Y."/>
            <person name="Rokas A."/>
            <person name="Rosa C.A."/>
            <person name="Scheuner C."/>
            <person name="Sibirny A.A."/>
            <person name="Slot J.C."/>
            <person name="Stielow J.B."/>
            <person name="Sun H."/>
            <person name="Kurtzman C.P."/>
            <person name="Blackwell M."/>
            <person name="Grigoriev I.V."/>
            <person name="Jeffries T.W."/>
        </authorList>
    </citation>
    <scope>NUCLEOTIDE SEQUENCE [LARGE SCALE GENOMIC DNA]</scope>
    <source>
        <strain evidence="11">NRRL Y-17324</strain>
    </source>
</reference>
<dbReference type="GO" id="GO:0008160">
    <property type="term" value="F:protein tyrosine phosphatase activator activity"/>
    <property type="evidence" value="ECO:0007669"/>
    <property type="project" value="TreeGrafter"/>
</dbReference>
<dbReference type="Gene3D" id="1.20.120.1150">
    <property type="match status" value="1"/>
</dbReference>
<dbReference type="InterPro" id="IPR043170">
    <property type="entry name" value="PTPA_C_lid"/>
</dbReference>
<comment type="similarity">
    <text evidence="4 9">Belongs to the PTPA-type PPIase family.</text>
</comment>
<dbReference type="GO" id="GO:0005737">
    <property type="term" value="C:cytoplasm"/>
    <property type="evidence" value="ECO:0007669"/>
    <property type="project" value="UniProtKB-SubCell"/>
</dbReference>
<dbReference type="OrthoDB" id="16120at2759"/>
<evidence type="ECO:0000256" key="1">
    <source>
        <dbReference type="ARBA" id="ARBA00000971"/>
    </source>
</evidence>
<evidence type="ECO:0000256" key="8">
    <source>
        <dbReference type="ARBA" id="ARBA00023242"/>
    </source>
</evidence>
<dbReference type="PANTHER" id="PTHR10012:SF3">
    <property type="entry name" value="SERINE_THREONINE-PROTEIN PHOSPHATASE 2A ACTIVATOR 1"/>
    <property type="match status" value="1"/>
</dbReference>
<dbReference type="Proteomes" id="UP000094285">
    <property type="component" value="Unassembled WGS sequence"/>
</dbReference>